<evidence type="ECO:0008006" key="3">
    <source>
        <dbReference type="Google" id="ProtNLM"/>
    </source>
</evidence>
<evidence type="ECO:0000313" key="2">
    <source>
        <dbReference type="Proteomes" id="UP001057877"/>
    </source>
</evidence>
<dbReference type="EMBL" id="CP091430">
    <property type="protein sequence ID" value="UVI27333.1"/>
    <property type="molecule type" value="Genomic_DNA"/>
</dbReference>
<accession>A0ABY5S3N7</accession>
<keyword evidence="2" id="KW-1185">Reference proteome</keyword>
<dbReference type="RefSeq" id="WP_258383419.1">
    <property type="nucleotide sequence ID" value="NZ_CP091430.1"/>
</dbReference>
<sequence length="98" mass="11286">MTDYVVQLRPITEENEYECIHLNPKKEQQELVAPNSDSLIHAVKEPTSKPYGIYANDTMVGFLLFDNEIYKDVELTGSIVERGISLLEYEIKTRESYA</sequence>
<protein>
    <recommendedName>
        <fullName evidence="3">GNAT family N-acetyltransferase</fullName>
    </recommendedName>
</protein>
<evidence type="ECO:0000313" key="1">
    <source>
        <dbReference type="EMBL" id="UVI27333.1"/>
    </source>
</evidence>
<organism evidence="1 2">
    <name type="scientific">Paenibacillus spongiae</name>
    <dbReference type="NCBI Taxonomy" id="2909671"/>
    <lineage>
        <taxon>Bacteria</taxon>
        <taxon>Bacillati</taxon>
        <taxon>Bacillota</taxon>
        <taxon>Bacilli</taxon>
        <taxon>Bacillales</taxon>
        <taxon>Paenibacillaceae</taxon>
        <taxon>Paenibacillus</taxon>
    </lineage>
</organism>
<reference evidence="1" key="1">
    <citation type="submission" date="2022-01" db="EMBL/GenBank/DDBJ databases">
        <title>Paenibacillus spongiae sp. nov., isolated from marine sponge.</title>
        <authorList>
            <person name="Li Z."/>
            <person name="Zhang M."/>
        </authorList>
    </citation>
    <scope>NUCLEOTIDE SEQUENCE</scope>
    <source>
        <strain evidence="1">PHS-Z3</strain>
    </source>
</reference>
<gene>
    <name evidence="1" type="ORF">L1F29_17800</name>
</gene>
<name>A0ABY5S3N7_9BACL</name>
<dbReference type="Proteomes" id="UP001057877">
    <property type="component" value="Chromosome"/>
</dbReference>
<proteinExistence type="predicted"/>